<dbReference type="InterPro" id="IPR043502">
    <property type="entry name" value="DNA/RNA_pol_sf"/>
</dbReference>
<name>A0AAV2IR00_KNICA</name>
<protein>
    <recommendedName>
        <fullName evidence="2">Reverse transcriptase/retrotransposon-derived protein RNase H-like domain-containing protein</fullName>
    </recommendedName>
</protein>
<dbReference type="InterPro" id="IPR051320">
    <property type="entry name" value="Viral_Replic_Matur_Polypro"/>
</dbReference>
<feature type="region of interest" description="Disordered" evidence="1">
    <location>
        <begin position="1"/>
        <end position="45"/>
    </location>
</feature>
<dbReference type="AlphaFoldDB" id="A0AAV2IR00"/>
<accession>A0AAV2IR00</accession>
<dbReference type="FunFam" id="3.30.70.270:FF:000026">
    <property type="entry name" value="Transposon Ty3-G Gag-Pol polyprotein"/>
    <property type="match status" value="1"/>
</dbReference>
<dbReference type="PANTHER" id="PTHR33064">
    <property type="entry name" value="POL PROTEIN"/>
    <property type="match status" value="1"/>
</dbReference>
<gene>
    <name evidence="3" type="ORF">KC01_LOCUS389</name>
</gene>
<dbReference type="EMBL" id="OZ035823">
    <property type="protein sequence ID" value="CAL1567598.1"/>
    <property type="molecule type" value="Genomic_DNA"/>
</dbReference>
<dbReference type="PANTHER" id="PTHR33064:SF37">
    <property type="entry name" value="RIBONUCLEASE H"/>
    <property type="match status" value="1"/>
</dbReference>
<dbReference type="FunFam" id="3.10.20.370:FF:000001">
    <property type="entry name" value="Retrovirus-related Pol polyprotein from transposon 17.6-like protein"/>
    <property type="match status" value="1"/>
</dbReference>
<keyword evidence="4" id="KW-1185">Reference proteome</keyword>
<dbReference type="SUPFAM" id="SSF56672">
    <property type="entry name" value="DNA/RNA polymerases"/>
    <property type="match status" value="1"/>
</dbReference>
<dbReference type="Proteomes" id="UP001497482">
    <property type="component" value="Chromosome 1"/>
</dbReference>
<dbReference type="InterPro" id="IPR041577">
    <property type="entry name" value="RT_RNaseH_2"/>
</dbReference>
<evidence type="ECO:0000313" key="3">
    <source>
        <dbReference type="EMBL" id="CAL1567598.1"/>
    </source>
</evidence>
<reference evidence="3 4" key="1">
    <citation type="submission" date="2024-04" db="EMBL/GenBank/DDBJ databases">
        <authorList>
            <person name="Waldvogel A.-M."/>
            <person name="Schoenle A."/>
        </authorList>
    </citation>
    <scope>NUCLEOTIDE SEQUENCE [LARGE SCALE GENOMIC DNA]</scope>
</reference>
<evidence type="ECO:0000256" key="1">
    <source>
        <dbReference type="SAM" id="MobiDB-lite"/>
    </source>
</evidence>
<sequence length="239" mass="26333">MCEATAVHTEGRGVHTEPTGVRTKGTDVHSEGMGVQSEGRGVHSEGMGVHTEEEVLFLGHIVSGNGVGPNPALVKDVQQWNPPNNLQELQAFLGLCNYYRKFVPSFAELASPLHNLLKKGTVFQWTDEHQAAFTMLKEKLTTAPVLGYPRTEGKFILDTDASNNSVGAVLSQIQWGEERVLTYASSRLSPAQQRYCVTRRELLAVVRFNTPVPPLSTGQEVPTTDRPWQSHLAFPFQVP</sequence>
<dbReference type="Pfam" id="PF17919">
    <property type="entry name" value="RT_RNaseH_2"/>
    <property type="match status" value="1"/>
</dbReference>
<dbReference type="Gene3D" id="3.30.70.270">
    <property type="match status" value="1"/>
</dbReference>
<dbReference type="InterPro" id="IPR043128">
    <property type="entry name" value="Rev_trsase/Diguanyl_cyclase"/>
</dbReference>
<feature type="domain" description="Reverse transcriptase/retrotransposon-derived protein RNase H-like" evidence="2">
    <location>
        <begin position="125"/>
        <end position="207"/>
    </location>
</feature>
<proteinExistence type="predicted"/>
<organism evidence="3 4">
    <name type="scientific">Knipowitschia caucasica</name>
    <name type="common">Caucasian dwarf goby</name>
    <name type="synonym">Pomatoschistus caucasicus</name>
    <dbReference type="NCBI Taxonomy" id="637954"/>
    <lineage>
        <taxon>Eukaryota</taxon>
        <taxon>Metazoa</taxon>
        <taxon>Chordata</taxon>
        <taxon>Craniata</taxon>
        <taxon>Vertebrata</taxon>
        <taxon>Euteleostomi</taxon>
        <taxon>Actinopterygii</taxon>
        <taxon>Neopterygii</taxon>
        <taxon>Teleostei</taxon>
        <taxon>Neoteleostei</taxon>
        <taxon>Acanthomorphata</taxon>
        <taxon>Gobiaria</taxon>
        <taxon>Gobiiformes</taxon>
        <taxon>Gobioidei</taxon>
        <taxon>Gobiidae</taxon>
        <taxon>Gobiinae</taxon>
        <taxon>Knipowitschia</taxon>
    </lineage>
</organism>
<evidence type="ECO:0000259" key="2">
    <source>
        <dbReference type="Pfam" id="PF17919"/>
    </source>
</evidence>
<evidence type="ECO:0000313" key="4">
    <source>
        <dbReference type="Proteomes" id="UP001497482"/>
    </source>
</evidence>
<dbReference type="Gene3D" id="3.10.20.370">
    <property type="match status" value="1"/>
</dbReference>